<dbReference type="AlphaFoldDB" id="A0A8U0MZ15"/>
<organism evidence="2 3">
    <name type="scientific">Mustela putorius furo</name>
    <name type="common">European domestic ferret</name>
    <name type="synonym">Mustela furo</name>
    <dbReference type="NCBI Taxonomy" id="9669"/>
    <lineage>
        <taxon>Eukaryota</taxon>
        <taxon>Metazoa</taxon>
        <taxon>Chordata</taxon>
        <taxon>Craniata</taxon>
        <taxon>Vertebrata</taxon>
        <taxon>Euteleostomi</taxon>
        <taxon>Mammalia</taxon>
        <taxon>Eutheria</taxon>
        <taxon>Laurasiatheria</taxon>
        <taxon>Carnivora</taxon>
        <taxon>Caniformia</taxon>
        <taxon>Musteloidea</taxon>
        <taxon>Mustelidae</taxon>
        <taxon>Mustelinae</taxon>
        <taxon>Mustela</taxon>
    </lineage>
</organism>
<dbReference type="GeneID" id="101674437"/>
<evidence type="ECO:0000313" key="3">
    <source>
        <dbReference type="RefSeq" id="XP_004760116.1"/>
    </source>
</evidence>
<protein>
    <submittedName>
        <fullName evidence="3">Uncharacterized protein LOC101674437</fullName>
    </submittedName>
</protein>
<dbReference type="KEGG" id="mpuf:101674437"/>
<dbReference type="Proteomes" id="UP000000715">
    <property type="component" value="Unplaced"/>
</dbReference>
<accession>A0A8U0MZ15</accession>
<sequence>MGMSHPRSPFPIPRWTTCVWLRRQKVTSNRRIRGHNGQRLACNRQPQAKRAPPGASPAWAPQSTHLACWTPEVDQTQDAQGCERPRPSRGSRLAMATGDHTPATHLPSAPRAQHPEILMPGFPPNDMEAQGRENSMWGSHTRRGATPGRCLRSSLSRPPRIGLILRSGRVRSASVHRHSFRPISTWTAPGDCLRGSPSSPKRSLICQPAQR</sequence>
<feature type="region of interest" description="Disordered" evidence="1">
    <location>
        <begin position="38"/>
        <end position="62"/>
    </location>
</feature>
<feature type="region of interest" description="Disordered" evidence="1">
    <location>
        <begin position="75"/>
        <end position="109"/>
    </location>
</feature>
<proteinExistence type="predicted"/>
<reference evidence="3" key="1">
    <citation type="submission" date="2025-08" db="UniProtKB">
        <authorList>
            <consortium name="RefSeq"/>
        </authorList>
    </citation>
    <scope>IDENTIFICATION</scope>
    <source>
        <tissue evidence="3">Brain</tissue>
    </source>
</reference>
<evidence type="ECO:0000313" key="2">
    <source>
        <dbReference type="Proteomes" id="UP000000715"/>
    </source>
</evidence>
<name>A0A8U0MZ15_MUSPF</name>
<evidence type="ECO:0000256" key="1">
    <source>
        <dbReference type="SAM" id="MobiDB-lite"/>
    </source>
</evidence>
<dbReference type="RefSeq" id="XP_004760116.1">
    <property type="nucleotide sequence ID" value="XM_004760059.3"/>
</dbReference>
<keyword evidence="2" id="KW-1185">Reference proteome</keyword>
<gene>
    <name evidence="3" type="primary">LOC101674437</name>
</gene>
<feature type="region of interest" description="Disordered" evidence="1">
    <location>
        <begin position="187"/>
        <end position="211"/>
    </location>
</feature>